<dbReference type="EMBL" id="AP014685">
    <property type="protein sequence ID" value="BAR57806.1"/>
    <property type="molecule type" value="Genomic_DNA"/>
</dbReference>
<organism evidence="1 2">
    <name type="scientific">Bradyrhizobium diazoefficiens</name>
    <dbReference type="NCBI Taxonomy" id="1355477"/>
    <lineage>
        <taxon>Bacteria</taxon>
        <taxon>Pseudomonadati</taxon>
        <taxon>Pseudomonadota</taxon>
        <taxon>Alphaproteobacteria</taxon>
        <taxon>Hyphomicrobiales</taxon>
        <taxon>Nitrobacteraceae</taxon>
        <taxon>Bradyrhizobium</taxon>
    </lineage>
</organism>
<sequence length="56" mass="6433">MQGRHFLVDRNTTNPTRLASAPELSPVRPCTALAQIYARNGPIWEPGRARRTWIWC</sequence>
<accession>A0A0E4FYH4</accession>
<reference evidence="1 2" key="1">
    <citation type="submission" date="2014-11" db="EMBL/GenBank/DDBJ databases">
        <title>Symbiosis island explosion on the genome of extra-slow-growing strains of soybean bradyrhizobia with massive insertion sequences.</title>
        <authorList>
            <person name="Iida T."/>
            <person name="Minamisawa K."/>
        </authorList>
    </citation>
    <scope>NUCLEOTIDE SEQUENCE [LARGE SCALE GENOMIC DNA]</scope>
    <source>
        <strain evidence="1 2">NK6</strain>
    </source>
</reference>
<evidence type="ECO:0000313" key="2">
    <source>
        <dbReference type="Proteomes" id="UP000063308"/>
    </source>
</evidence>
<evidence type="ECO:0000313" key="1">
    <source>
        <dbReference type="EMBL" id="BAR57806.1"/>
    </source>
</evidence>
<proteinExistence type="predicted"/>
<name>A0A0E4FYH4_9BRAD</name>
<dbReference type="AlphaFoldDB" id="A0A0E4FYH4"/>
<dbReference type="Proteomes" id="UP000063308">
    <property type="component" value="Chromosome"/>
</dbReference>
<gene>
    <name evidence="1" type="ORF">NK6_4639</name>
</gene>
<protein>
    <submittedName>
        <fullName evidence="1">Uncharacterized protein</fullName>
    </submittedName>
</protein>